<feature type="compositionally biased region" description="Polar residues" evidence="1">
    <location>
        <begin position="1"/>
        <end position="10"/>
    </location>
</feature>
<accession>A0ABP1BQD1</accession>
<keyword evidence="3" id="KW-1185">Reference proteome</keyword>
<dbReference type="Proteomes" id="UP001497522">
    <property type="component" value="Chromosome 6"/>
</dbReference>
<evidence type="ECO:0000313" key="2">
    <source>
        <dbReference type="EMBL" id="CAK9877874.1"/>
    </source>
</evidence>
<protein>
    <submittedName>
        <fullName evidence="2">Uncharacterized protein</fullName>
    </submittedName>
</protein>
<name>A0ABP1BQD1_9BRYO</name>
<proteinExistence type="predicted"/>
<dbReference type="EMBL" id="OZ023707">
    <property type="protein sequence ID" value="CAK9877874.1"/>
    <property type="molecule type" value="Genomic_DNA"/>
</dbReference>
<sequence length="118" mass="13427">MEQYTHQDPQPMNKAKMRNALERNKLEGDRMSILLLLPPPQRRPPQQHVAAAALRQASHTTMMLDPIMRAASTSLGTKADMGVQQQSTSGMEAWVEQRIDACKQARLSRHARIRHYRG</sequence>
<evidence type="ECO:0000256" key="1">
    <source>
        <dbReference type="SAM" id="MobiDB-lite"/>
    </source>
</evidence>
<reference evidence="2" key="1">
    <citation type="submission" date="2024-03" db="EMBL/GenBank/DDBJ databases">
        <authorList>
            <consortium name="ELIXIR-Norway"/>
            <consortium name="Elixir Norway"/>
        </authorList>
    </citation>
    <scope>NUCLEOTIDE SEQUENCE</scope>
</reference>
<organism evidence="2 3">
    <name type="scientific">Sphagnum jensenii</name>
    <dbReference type="NCBI Taxonomy" id="128206"/>
    <lineage>
        <taxon>Eukaryota</taxon>
        <taxon>Viridiplantae</taxon>
        <taxon>Streptophyta</taxon>
        <taxon>Embryophyta</taxon>
        <taxon>Bryophyta</taxon>
        <taxon>Sphagnophytina</taxon>
        <taxon>Sphagnopsida</taxon>
        <taxon>Sphagnales</taxon>
        <taxon>Sphagnaceae</taxon>
        <taxon>Sphagnum</taxon>
    </lineage>
</organism>
<evidence type="ECO:0000313" key="3">
    <source>
        <dbReference type="Proteomes" id="UP001497522"/>
    </source>
</evidence>
<feature type="region of interest" description="Disordered" evidence="1">
    <location>
        <begin position="1"/>
        <end position="24"/>
    </location>
</feature>
<gene>
    <name evidence="2" type="ORF">CSSPJE1EN2_LOCUS19699</name>
</gene>